<keyword evidence="1" id="KW-0812">Transmembrane</keyword>
<keyword evidence="1" id="KW-0472">Membrane</keyword>
<proteinExistence type="predicted"/>
<sequence>MKQRLSVKEWAIFLTLFTTALNASFLHSVILAWIIIGLIPIGFLIPNKCWNLLSKRSKK</sequence>
<organism evidence="2">
    <name type="scientific">marine sediment metagenome</name>
    <dbReference type="NCBI Taxonomy" id="412755"/>
    <lineage>
        <taxon>unclassified sequences</taxon>
        <taxon>metagenomes</taxon>
        <taxon>ecological metagenomes</taxon>
    </lineage>
</organism>
<comment type="caution">
    <text evidence="2">The sequence shown here is derived from an EMBL/GenBank/DDBJ whole genome shotgun (WGS) entry which is preliminary data.</text>
</comment>
<feature type="transmembrane region" description="Helical" evidence="1">
    <location>
        <begin position="32"/>
        <end position="53"/>
    </location>
</feature>
<protein>
    <submittedName>
        <fullName evidence="2">Uncharacterized protein</fullName>
    </submittedName>
</protein>
<dbReference type="EMBL" id="LAZR01069648">
    <property type="protein sequence ID" value="KKK47297.1"/>
    <property type="molecule type" value="Genomic_DNA"/>
</dbReference>
<accession>A0A0F8VSI6</accession>
<evidence type="ECO:0000256" key="1">
    <source>
        <dbReference type="SAM" id="Phobius"/>
    </source>
</evidence>
<gene>
    <name evidence="2" type="ORF">LCGC14_3156620</name>
</gene>
<reference evidence="2" key="1">
    <citation type="journal article" date="2015" name="Nature">
        <title>Complex archaea that bridge the gap between prokaryotes and eukaryotes.</title>
        <authorList>
            <person name="Spang A."/>
            <person name="Saw J.H."/>
            <person name="Jorgensen S.L."/>
            <person name="Zaremba-Niedzwiedzka K."/>
            <person name="Martijn J."/>
            <person name="Lind A.E."/>
            <person name="van Eijk R."/>
            <person name="Schleper C."/>
            <person name="Guy L."/>
            <person name="Ettema T.J."/>
        </authorList>
    </citation>
    <scope>NUCLEOTIDE SEQUENCE</scope>
</reference>
<dbReference type="AlphaFoldDB" id="A0A0F8VSI6"/>
<name>A0A0F8VSI6_9ZZZZ</name>
<evidence type="ECO:0000313" key="2">
    <source>
        <dbReference type="EMBL" id="KKK47297.1"/>
    </source>
</evidence>
<keyword evidence="1" id="KW-1133">Transmembrane helix</keyword>